<evidence type="ECO:0000313" key="3">
    <source>
        <dbReference type="Proteomes" id="UP000245845"/>
    </source>
</evidence>
<sequence length="89" mass="10555">MEEKLHELKIYPKYFDSILDGKKKFEIRKNDRGFQVGDNVLLREWDNIKYSGRTIYATITYILDDKFIGLSEGYVAFGIEVNDYDQHLL</sequence>
<evidence type="ECO:0000313" key="2">
    <source>
        <dbReference type="EMBL" id="PWJ27969.1"/>
    </source>
</evidence>
<dbReference type="RefSeq" id="WP_109732323.1">
    <property type="nucleotide sequence ID" value="NZ_QGDL01000010.1"/>
</dbReference>
<evidence type="ECO:0000259" key="1">
    <source>
        <dbReference type="SMART" id="SM01022"/>
    </source>
</evidence>
<keyword evidence="3" id="KW-1185">Reference proteome</keyword>
<dbReference type="SMART" id="SM01022">
    <property type="entry name" value="ASCH"/>
    <property type="match status" value="1"/>
</dbReference>
<dbReference type="AlphaFoldDB" id="A0A2Y9BGC8"/>
<dbReference type="EMBL" id="QGDL01000010">
    <property type="protein sequence ID" value="PWJ27969.1"/>
    <property type="molecule type" value="Genomic_DNA"/>
</dbReference>
<gene>
    <name evidence="2" type="ORF">A8806_110144</name>
</gene>
<name>A0A2Y9BGC8_9FIRM</name>
<dbReference type="Gene3D" id="2.30.130.30">
    <property type="entry name" value="Hypothetical protein"/>
    <property type="match status" value="1"/>
</dbReference>
<protein>
    <submittedName>
        <fullName evidence="2">Uncharacterized protein DUF3850</fullName>
    </submittedName>
</protein>
<dbReference type="Proteomes" id="UP000245845">
    <property type="component" value="Unassembled WGS sequence"/>
</dbReference>
<reference evidence="2 3" key="1">
    <citation type="submission" date="2018-05" db="EMBL/GenBank/DDBJ databases">
        <title>The Hungate 1000. A catalogue of reference genomes from the rumen microbiome.</title>
        <authorList>
            <person name="Kelly W."/>
        </authorList>
    </citation>
    <scope>NUCLEOTIDE SEQUENCE [LARGE SCALE GENOMIC DNA]</scope>
    <source>
        <strain evidence="2 3">NLAE-zl-C242</strain>
    </source>
</reference>
<accession>A0A2Y9BGC8</accession>
<proteinExistence type="predicted"/>
<dbReference type="SUPFAM" id="SSF88697">
    <property type="entry name" value="PUA domain-like"/>
    <property type="match status" value="1"/>
</dbReference>
<comment type="caution">
    <text evidence="2">The sequence shown here is derived from an EMBL/GenBank/DDBJ whole genome shotgun (WGS) entry which is preliminary data.</text>
</comment>
<organism evidence="2 3">
    <name type="scientific">Faecalicatena orotica</name>
    <dbReference type="NCBI Taxonomy" id="1544"/>
    <lineage>
        <taxon>Bacteria</taxon>
        <taxon>Bacillati</taxon>
        <taxon>Bacillota</taxon>
        <taxon>Clostridia</taxon>
        <taxon>Lachnospirales</taxon>
        <taxon>Lachnospiraceae</taxon>
        <taxon>Faecalicatena</taxon>
    </lineage>
</organism>
<dbReference type="OrthoDB" id="1700487at2"/>
<feature type="domain" description="ASCH" evidence="1">
    <location>
        <begin position="8"/>
        <end position="83"/>
    </location>
</feature>
<dbReference type="Pfam" id="PF12961">
    <property type="entry name" value="DUF3850"/>
    <property type="match status" value="1"/>
</dbReference>
<dbReference type="InterPro" id="IPR039440">
    <property type="entry name" value="DUF3850"/>
</dbReference>
<dbReference type="InterPro" id="IPR007374">
    <property type="entry name" value="ASCH_domain"/>
</dbReference>
<dbReference type="InterPro" id="IPR015947">
    <property type="entry name" value="PUA-like_sf"/>
</dbReference>